<name>A0A438HPV3_VITVI</name>
<comment type="caution">
    <text evidence="1">The sequence shown here is derived from an EMBL/GenBank/DDBJ whole genome shotgun (WGS) entry which is preliminary data.</text>
</comment>
<reference evidence="1 2" key="1">
    <citation type="journal article" date="2018" name="PLoS Genet.">
        <title>Population sequencing reveals clonal diversity and ancestral inbreeding in the grapevine cultivar Chardonnay.</title>
        <authorList>
            <person name="Roach M.J."/>
            <person name="Johnson D.L."/>
            <person name="Bohlmann J."/>
            <person name="van Vuuren H.J."/>
            <person name="Jones S.J."/>
            <person name="Pretorius I.S."/>
            <person name="Schmidt S.A."/>
            <person name="Borneman A.R."/>
        </authorList>
    </citation>
    <scope>NUCLEOTIDE SEQUENCE [LARGE SCALE GENOMIC DNA]</scope>
    <source>
        <strain evidence="2">cv. Chardonnay</strain>
        <tissue evidence="1">Leaf</tissue>
    </source>
</reference>
<evidence type="ECO:0000313" key="2">
    <source>
        <dbReference type="Proteomes" id="UP000288805"/>
    </source>
</evidence>
<gene>
    <name evidence="1" type="ORF">CK203_042141</name>
</gene>
<protein>
    <submittedName>
        <fullName evidence="1">Uncharacterized protein</fullName>
    </submittedName>
</protein>
<organism evidence="1 2">
    <name type="scientific">Vitis vinifera</name>
    <name type="common">Grape</name>
    <dbReference type="NCBI Taxonomy" id="29760"/>
    <lineage>
        <taxon>Eukaryota</taxon>
        <taxon>Viridiplantae</taxon>
        <taxon>Streptophyta</taxon>
        <taxon>Embryophyta</taxon>
        <taxon>Tracheophyta</taxon>
        <taxon>Spermatophyta</taxon>
        <taxon>Magnoliopsida</taxon>
        <taxon>eudicotyledons</taxon>
        <taxon>Gunneridae</taxon>
        <taxon>Pentapetalae</taxon>
        <taxon>rosids</taxon>
        <taxon>Vitales</taxon>
        <taxon>Vitaceae</taxon>
        <taxon>Viteae</taxon>
        <taxon>Vitis</taxon>
    </lineage>
</organism>
<proteinExistence type="predicted"/>
<dbReference type="Proteomes" id="UP000288805">
    <property type="component" value="Unassembled WGS sequence"/>
</dbReference>
<dbReference type="AlphaFoldDB" id="A0A438HPV3"/>
<dbReference type="EMBL" id="QGNW01000193">
    <property type="protein sequence ID" value="RVW86484.1"/>
    <property type="molecule type" value="Genomic_DNA"/>
</dbReference>
<evidence type="ECO:0000313" key="1">
    <source>
        <dbReference type="EMBL" id="RVW86484.1"/>
    </source>
</evidence>
<accession>A0A438HPV3</accession>
<sequence>MDVQWEARVRWLLVSAILRLLGSRLFKLFRERWRRVGLAIEAKKLALLEGLKVARGLGVRNQLISIFTPRRKEPKGYDPFSSNNETS</sequence>